<keyword evidence="1" id="KW-0812">Transmembrane</keyword>
<proteinExistence type="predicted"/>
<feature type="transmembrane region" description="Helical" evidence="1">
    <location>
        <begin position="15"/>
        <end position="36"/>
    </location>
</feature>
<reference evidence="2 3" key="1">
    <citation type="submission" date="2018-11" db="EMBL/GenBank/DDBJ databases">
        <title>Species Designations Belie Phenotypic and Genotypic Heterogeneity in Oral Streptococci.</title>
        <authorList>
            <person name="Velsko I."/>
        </authorList>
    </citation>
    <scope>NUCLEOTIDE SEQUENCE [LARGE SCALE GENOMIC DNA]</scope>
    <source>
        <strain evidence="2 3">BCC50</strain>
    </source>
</reference>
<sequence>MTKENLTKLISFKTLYLALLAFVVLHLILLVFHSLFDLPNPSLENLL</sequence>
<dbReference type="AlphaFoldDB" id="A0A3R9J351"/>
<evidence type="ECO:0000256" key="1">
    <source>
        <dbReference type="SAM" id="Phobius"/>
    </source>
</evidence>
<protein>
    <submittedName>
        <fullName evidence="2">Uncharacterized protein</fullName>
    </submittedName>
</protein>
<name>A0A3R9J351_STROR</name>
<gene>
    <name evidence="2" type="ORF">D8860_02565</name>
</gene>
<keyword evidence="1" id="KW-0472">Membrane</keyword>
<accession>A0A3R9J351</accession>
<organism evidence="2 3">
    <name type="scientific">Streptococcus oralis</name>
    <dbReference type="NCBI Taxonomy" id="1303"/>
    <lineage>
        <taxon>Bacteria</taxon>
        <taxon>Bacillati</taxon>
        <taxon>Bacillota</taxon>
        <taxon>Bacilli</taxon>
        <taxon>Lactobacillales</taxon>
        <taxon>Streptococcaceae</taxon>
        <taxon>Streptococcus</taxon>
    </lineage>
</organism>
<dbReference type="Proteomes" id="UP000272687">
    <property type="component" value="Unassembled WGS sequence"/>
</dbReference>
<keyword evidence="1" id="KW-1133">Transmembrane helix</keyword>
<evidence type="ECO:0000313" key="3">
    <source>
        <dbReference type="Proteomes" id="UP000272687"/>
    </source>
</evidence>
<dbReference type="EMBL" id="RJNM01000003">
    <property type="protein sequence ID" value="RSI71587.1"/>
    <property type="molecule type" value="Genomic_DNA"/>
</dbReference>
<comment type="caution">
    <text evidence="2">The sequence shown here is derived from an EMBL/GenBank/DDBJ whole genome shotgun (WGS) entry which is preliminary data.</text>
</comment>
<evidence type="ECO:0000313" key="2">
    <source>
        <dbReference type="EMBL" id="RSI71587.1"/>
    </source>
</evidence>